<dbReference type="Proteomes" id="UP000308197">
    <property type="component" value="Unassembled WGS sequence"/>
</dbReference>
<evidence type="ECO:0000313" key="3">
    <source>
        <dbReference type="Proteomes" id="UP000308197"/>
    </source>
</evidence>
<feature type="transmembrane region" description="Helical" evidence="1">
    <location>
        <begin position="21"/>
        <end position="47"/>
    </location>
</feature>
<keyword evidence="1" id="KW-1133">Transmembrane helix</keyword>
<proteinExistence type="predicted"/>
<reference evidence="2 3" key="1">
    <citation type="journal article" date="2019" name="Nat. Ecol. Evol.">
        <title>Megaphylogeny resolves global patterns of mushroom evolution.</title>
        <authorList>
            <person name="Varga T."/>
            <person name="Krizsan K."/>
            <person name="Foldi C."/>
            <person name="Dima B."/>
            <person name="Sanchez-Garcia M."/>
            <person name="Sanchez-Ramirez S."/>
            <person name="Szollosi G.J."/>
            <person name="Szarkandi J.G."/>
            <person name="Papp V."/>
            <person name="Albert L."/>
            <person name="Andreopoulos W."/>
            <person name="Angelini C."/>
            <person name="Antonin V."/>
            <person name="Barry K.W."/>
            <person name="Bougher N.L."/>
            <person name="Buchanan P."/>
            <person name="Buyck B."/>
            <person name="Bense V."/>
            <person name="Catcheside P."/>
            <person name="Chovatia M."/>
            <person name="Cooper J."/>
            <person name="Damon W."/>
            <person name="Desjardin D."/>
            <person name="Finy P."/>
            <person name="Geml J."/>
            <person name="Haridas S."/>
            <person name="Hughes K."/>
            <person name="Justo A."/>
            <person name="Karasinski D."/>
            <person name="Kautmanova I."/>
            <person name="Kiss B."/>
            <person name="Kocsube S."/>
            <person name="Kotiranta H."/>
            <person name="LaButti K.M."/>
            <person name="Lechner B.E."/>
            <person name="Liimatainen K."/>
            <person name="Lipzen A."/>
            <person name="Lukacs Z."/>
            <person name="Mihaltcheva S."/>
            <person name="Morgado L.N."/>
            <person name="Niskanen T."/>
            <person name="Noordeloos M.E."/>
            <person name="Ohm R.A."/>
            <person name="Ortiz-Santana B."/>
            <person name="Ovrebo C."/>
            <person name="Racz N."/>
            <person name="Riley R."/>
            <person name="Savchenko A."/>
            <person name="Shiryaev A."/>
            <person name="Soop K."/>
            <person name="Spirin V."/>
            <person name="Szebenyi C."/>
            <person name="Tomsovsky M."/>
            <person name="Tulloss R.E."/>
            <person name="Uehling J."/>
            <person name="Grigoriev I.V."/>
            <person name="Vagvolgyi C."/>
            <person name="Papp T."/>
            <person name="Martin F.M."/>
            <person name="Miettinen O."/>
            <person name="Hibbett D.S."/>
            <person name="Nagy L.G."/>
        </authorList>
    </citation>
    <scope>NUCLEOTIDE SEQUENCE [LARGE SCALE GENOMIC DNA]</scope>
    <source>
        <strain evidence="2 3">HHB13444</strain>
    </source>
</reference>
<protein>
    <submittedName>
        <fullName evidence="2">Uncharacterized protein</fullName>
    </submittedName>
</protein>
<gene>
    <name evidence="2" type="ORF">K466DRAFT_404292</name>
</gene>
<evidence type="ECO:0000256" key="1">
    <source>
        <dbReference type="SAM" id="Phobius"/>
    </source>
</evidence>
<name>A0A5C3PKN0_9APHY</name>
<keyword evidence="1" id="KW-0472">Membrane</keyword>
<keyword evidence="1" id="KW-0812">Transmembrane</keyword>
<evidence type="ECO:0000313" key="2">
    <source>
        <dbReference type="EMBL" id="TFK90116.1"/>
    </source>
</evidence>
<organism evidence="2 3">
    <name type="scientific">Polyporus arcularius HHB13444</name>
    <dbReference type="NCBI Taxonomy" id="1314778"/>
    <lineage>
        <taxon>Eukaryota</taxon>
        <taxon>Fungi</taxon>
        <taxon>Dikarya</taxon>
        <taxon>Basidiomycota</taxon>
        <taxon>Agaricomycotina</taxon>
        <taxon>Agaricomycetes</taxon>
        <taxon>Polyporales</taxon>
        <taxon>Polyporaceae</taxon>
        <taxon>Polyporus</taxon>
    </lineage>
</organism>
<keyword evidence="3" id="KW-1185">Reference proteome</keyword>
<sequence length="86" mass="9746">MHKHDVCKVMQRIMMIQVGCGCWYVAILCPLFSPSIWMALLSLQVALWPHFASLLTTRCSTVSVHPLQSHDNQCCRTLRGLGFRAT</sequence>
<accession>A0A5C3PKN0</accession>
<dbReference type="InParanoid" id="A0A5C3PKN0"/>
<dbReference type="EMBL" id="ML211055">
    <property type="protein sequence ID" value="TFK90116.1"/>
    <property type="molecule type" value="Genomic_DNA"/>
</dbReference>
<dbReference type="AlphaFoldDB" id="A0A5C3PKN0"/>